<gene>
    <name evidence="1" type="ORF">BN9_077750</name>
</gene>
<accession>A0A024GJ69</accession>
<organism evidence="1 2">
    <name type="scientific">Albugo candida</name>
    <dbReference type="NCBI Taxonomy" id="65357"/>
    <lineage>
        <taxon>Eukaryota</taxon>
        <taxon>Sar</taxon>
        <taxon>Stramenopiles</taxon>
        <taxon>Oomycota</taxon>
        <taxon>Peronosporomycetes</taxon>
        <taxon>Albuginales</taxon>
        <taxon>Albuginaceae</taxon>
        <taxon>Albugo</taxon>
    </lineage>
</organism>
<dbReference type="AlphaFoldDB" id="A0A024GJ69"/>
<proteinExistence type="predicted"/>
<protein>
    <submittedName>
        <fullName evidence="1">Uncharacterized protein</fullName>
    </submittedName>
</protein>
<sequence>MGQIEAIDTADKSPALLNTKKPGRCSLGSGSGKKMLFATKQDRCICAISHCSERQRSVQPVSMTVSVPFFFSEFILEEYTLKYDLHHLNATCCSTLGIYGLNSISLSISSSPSLYIFVPTLYPAACCFHPA</sequence>
<evidence type="ECO:0000313" key="2">
    <source>
        <dbReference type="Proteomes" id="UP000053237"/>
    </source>
</evidence>
<comment type="caution">
    <text evidence="1">The sequence shown here is derived from an EMBL/GenBank/DDBJ whole genome shotgun (WGS) entry which is preliminary data.</text>
</comment>
<name>A0A024GJ69_9STRA</name>
<dbReference type="InParanoid" id="A0A024GJ69"/>
<evidence type="ECO:0000313" key="1">
    <source>
        <dbReference type="EMBL" id="CCI46820.1"/>
    </source>
</evidence>
<dbReference type="Proteomes" id="UP000053237">
    <property type="component" value="Unassembled WGS sequence"/>
</dbReference>
<keyword evidence="2" id="KW-1185">Reference proteome</keyword>
<reference evidence="1 2" key="1">
    <citation type="submission" date="2012-05" db="EMBL/GenBank/DDBJ databases">
        <title>Recombination and specialization in a pathogen metapopulation.</title>
        <authorList>
            <person name="Gardiner A."/>
            <person name="Kemen E."/>
            <person name="Schultz-Larsen T."/>
            <person name="MacLean D."/>
            <person name="Van Oosterhout C."/>
            <person name="Jones J.D.G."/>
        </authorList>
    </citation>
    <scope>NUCLEOTIDE SEQUENCE [LARGE SCALE GENOMIC DNA]</scope>
    <source>
        <strain evidence="1 2">Ac Nc2</strain>
    </source>
</reference>
<dbReference type="EMBL" id="CAIX01000142">
    <property type="protein sequence ID" value="CCI46820.1"/>
    <property type="molecule type" value="Genomic_DNA"/>
</dbReference>